<dbReference type="AlphaFoldDB" id="A0A5C3LBY0"/>
<name>A0A5C3LBY0_COPMA</name>
<evidence type="ECO:0000313" key="2">
    <source>
        <dbReference type="Proteomes" id="UP000307440"/>
    </source>
</evidence>
<evidence type="ECO:0000313" key="1">
    <source>
        <dbReference type="EMBL" id="TFK30300.1"/>
    </source>
</evidence>
<keyword evidence="2" id="KW-1185">Reference proteome</keyword>
<dbReference type="Proteomes" id="UP000307440">
    <property type="component" value="Unassembled WGS sequence"/>
</dbReference>
<organism evidence="1 2">
    <name type="scientific">Coprinopsis marcescibilis</name>
    <name type="common">Agaric fungus</name>
    <name type="synonym">Psathyrella marcescibilis</name>
    <dbReference type="NCBI Taxonomy" id="230819"/>
    <lineage>
        <taxon>Eukaryota</taxon>
        <taxon>Fungi</taxon>
        <taxon>Dikarya</taxon>
        <taxon>Basidiomycota</taxon>
        <taxon>Agaricomycotina</taxon>
        <taxon>Agaricomycetes</taxon>
        <taxon>Agaricomycetidae</taxon>
        <taxon>Agaricales</taxon>
        <taxon>Agaricineae</taxon>
        <taxon>Psathyrellaceae</taxon>
        <taxon>Coprinopsis</taxon>
    </lineage>
</organism>
<proteinExistence type="predicted"/>
<gene>
    <name evidence="1" type="ORF">FA15DRAFT_690896</name>
</gene>
<reference evidence="1 2" key="1">
    <citation type="journal article" date="2019" name="Nat. Ecol. Evol.">
        <title>Megaphylogeny resolves global patterns of mushroom evolution.</title>
        <authorList>
            <person name="Varga T."/>
            <person name="Krizsan K."/>
            <person name="Foldi C."/>
            <person name="Dima B."/>
            <person name="Sanchez-Garcia M."/>
            <person name="Sanchez-Ramirez S."/>
            <person name="Szollosi G.J."/>
            <person name="Szarkandi J.G."/>
            <person name="Papp V."/>
            <person name="Albert L."/>
            <person name="Andreopoulos W."/>
            <person name="Angelini C."/>
            <person name="Antonin V."/>
            <person name="Barry K.W."/>
            <person name="Bougher N.L."/>
            <person name="Buchanan P."/>
            <person name="Buyck B."/>
            <person name="Bense V."/>
            <person name="Catcheside P."/>
            <person name="Chovatia M."/>
            <person name="Cooper J."/>
            <person name="Damon W."/>
            <person name="Desjardin D."/>
            <person name="Finy P."/>
            <person name="Geml J."/>
            <person name="Haridas S."/>
            <person name="Hughes K."/>
            <person name="Justo A."/>
            <person name="Karasinski D."/>
            <person name="Kautmanova I."/>
            <person name="Kiss B."/>
            <person name="Kocsube S."/>
            <person name="Kotiranta H."/>
            <person name="LaButti K.M."/>
            <person name="Lechner B.E."/>
            <person name="Liimatainen K."/>
            <person name="Lipzen A."/>
            <person name="Lukacs Z."/>
            <person name="Mihaltcheva S."/>
            <person name="Morgado L.N."/>
            <person name="Niskanen T."/>
            <person name="Noordeloos M.E."/>
            <person name="Ohm R.A."/>
            <person name="Ortiz-Santana B."/>
            <person name="Ovrebo C."/>
            <person name="Racz N."/>
            <person name="Riley R."/>
            <person name="Savchenko A."/>
            <person name="Shiryaev A."/>
            <person name="Soop K."/>
            <person name="Spirin V."/>
            <person name="Szebenyi C."/>
            <person name="Tomsovsky M."/>
            <person name="Tulloss R.E."/>
            <person name="Uehling J."/>
            <person name="Grigoriev I.V."/>
            <person name="Vagvolgyi C."/>
            <person name="Papp T."/>
            <person name="Martin F.M."/>
            <person name="Miettinen O."/>
            <person name="Hibbett D.S."/>
            <person name="Nagy L.G."/>
        </authorList>
    </citation>
    <scope>NUCLEOTIDE SEQUENCE [LARGE SCALE GENOMIC DNA]</scope>
    <source>
        <strain evidence="1 2">CBS 121175</strain>
    </source>
</reference>
<accession>A0A5C3LBY0</accession>
<sequence length="339" mass="38477">MPRFMDPAFGQCGAKLHQDGKSQPSFFVATRTSLSTRGLREQVPRMIARGIVDLGPSSTLWSYLYVWNVASLASYVRGRGQFPVAISFIKILSGDRHRDRCLFLPHTTIRYVKSEQEPWLARISNGGADKVHKSNEPKFFSVEPYCLWRFPLAMGTMSERRDWELTLPFGRNARPRYVQDGRYIAWGLINYTNARSDLIITCLGPGYKRIPSVASERGTCTTCCKGAPHRIRLQSSLGSTPSIRSQTFQAGSKAKLTFTRCKYLEQIRLIISTQHAATQEPSKALMTFLEVNFMIKSALLTFCIRGNVLLWIAQYFNTKPIMTTIFGFHKNVAYIMCKT</sequence>
<protein>
    <submittedName>
        <fullName evidence="1">Uncharacterized protein</fullName>
    </submittedName>
</protein>
<dbReference type="EMBL" id="ML210147">
    <property type="protein sequence ID" value="TFK30300.1"/>
    <property type="molecule type" value="Genomic_DNA"/>
</dbReference>